<evidence type="ECO:0000313" key="1">
    <source>
        <dbReference type="EMBL" id="KAJ7565687.1"/>
    </source>
</evidence>
<comment type="caution">
    <text evidence="1">The sequence shown here is derived from an EMBL/GenBank/DDBJ whole genome shotgun (WGS) entry which is preliminary data.</text>
</comment>
<dbReference type="EMBL" id="CM055093">
    <property type="protein sequence ID" value="KAJ7565687.1"/>
    <property type="molecule type" value="Genomic_DNA"/>
</dbReference>
<name>A0ACC2EGV1_DIPCM</name>
<evidence type="ECO:0000313" key="2">
    <source>
        <dbReference type="Proteomes" id="UP001162992"/>
    </source>
</evidence>
<organism evidence="1 2">
    <name type="scientific">Diphasiastrum complanatum</name>
    <name type="common">Issler's clubmoss</name>
    <name type="synonym">Lycopodium complanatum</name>
    <dbReference type="NCBI Taxonomy" id="34168"/>
    <lineage>
        <taxon>Eukaryota</taxon>
        <taxon>Viridiplantae</taxon>
        <taxon>Streptophyta</taxon>
        <taxon>Embryophyta</taxon>
        <taxon>Tracheophyta</taxon>
        <taxon>Lycopodiopsida</taxon>
        <taxon>Lycopodiales</taxon>
        <taxon>Lycopodiaceae</taxon>
        <taxon>Lycopodioideae</taxon>
        <taxon>Diphasiastrum</taxon>
    </lineage>
</organism>
<accession>A0ACC2EGV1</accession>
<proteinExistence type="predicted"/>
<sequence length="116" mass="13609">MLNNYYRGREENVEEENLPPTCGRISKLAWLLCKVVFSLNLIKLVTIILMGSIFFGPQSPKNILGIFIEKKSQIEIGMALFRKKPLFKSNLEICRRHTMEPIKRHKMRKTNMLLFL</sequence>
<reference evidence="2" key="1">
    <citation type="journal article" date="2024" name="Proc. Natl. Acad. Sci. U.S.A.">
        <title>Extraordinary preservation of gene collinearity over three hundred million years revealed in homosporous lycophytes.</title>
        <authorList>
            <person name="Li C."/>
            <person name="Wickell D."/>
            <person name="Kuo L.Y."/>
            <person name="Chen X."/>
            <person name="Nie B."/>
            <person name="Liao X."/>
            <person name="Peng D."/>
            <person name="Ji J."/>
            <person name="Jenkins J."/>
            <person name="Williams M."/>
            <person name="Shu S."/>
            <person name="Plott C."/>
            <person name="Barry K."/>
            <person name="Rajasekar S."/>
            <person name="Grimwood J."/>
            <person name="Han X."/>
            <person name="Sun S."/>
            <person name="Hou Z."/>
            <person name="He W."/>
            <person name="Dai G."/>
            <person name="Sun C."/>
            <person name="Schmutz J."/>
            <person name="Leebens-Mack J.H."/>
            <person name="Li F.W."/>
            <person name="Wang L."/>
        </authorList>
    </citation>
    <scope>NUCLEOTIDE SEQUENCE [LARGE SCALE GENOMIC DNA]</scope>
    <source>
        <strain evidence="2">cv. PW_Plant_1</strain>
    </source>
</reference>
<protein>
    <submittedName>
        <fullName evidence="1">Uncharacterized protein</fullName>
    </submittedName>
</protein>
<keyword evidence="2" id="KW-1185">Reference proteome</keyword>
<dbReference type="Proteomes" id="UP001162992">
    <property type="component" value="Chromosome 2"/>
</dbReference>
<gene>
    <name evidence="1" type="ORF">O6H91_02G071400</name>
</gene>